<name>A0AAW9HLZ9_9ACTO</name>
<dbReference type="GeneID" id="92813223"/>
<organism evidence="3 6">
    <name type="scientific">Actinotignum timonense</name>
    <dbReference type="NCBI Taxonomy" id="1870995"/>
    <lineage>
        <taxon>Bacteria</taxon>
        <taxon>Bacillati</taxon>
        <taxon>Actinomycetota</taxon>
        <taxon>Actinomycetes</taxon>
        <taxon>Actinomycetales</taxon>
        <taxon>Actinomycetaceae</taxon>
        <taxon>Actinotignum</taxon>
    </lineage>
</organism>
<dbReference type="SUPFAM" id="SSF46785">
    <property type="entry name" value="Winged helix' DNA-binding domain"/>
    <property type="match status" value="1"/>
</dbReference>
<evidence type="ECO:0000313" key="5">
    <source>
        <dbReference type="Proteomes" id="UP001284901"/>
    </source>
</evidence>
<evidence type="ECO:0000259" key="2">
    <source>
        <dbReference type="Pfam" id="PF04326"/>
    </source>
</evidence>
<dbReference type="Proteomes" id="UP001284901">
    <property type="component" value="Unassembled WGS sequence"/>
</dbReference>
<evidence type="ECO:0000259" key="1">
    <source>
        <dbReference type="Pfam" id="PF01022"/>
    </source>
</evidence>
<sequence length="466" mass="51869">MLQRSMESLLTLPVHEAVEELLRLPEDQWYERKSGSIQPKDLAETIVGMANAEGGVIAVGLHNGSLAPVSDKAANAIRQVAIDFTNPRVRIVIDDIAIEGGWIMLLSVPPSRDVHETNKGDCFQRIGDETRKLTFRQRQELEWDRGFVGFDGAPVPGGELDDLDEEQLETYRALLSSSSGTNALRARDLIDRDGQLRVAGYLLFAKNPQQVFPNAYVRVVKYSDNERGAGRFQNVEAGKDIRIGGSLPQQITEASRIIEEFLPGHRRLTDAGTFADVPIIPREAWLEGLVNAVVHRSYGIAGDHIRVEIFPNRIEFTSPGRFPGLVDISHPEKIGRKARNPRIARVFFDMGITQELGEGIRRIFEETRRAGLAEPLYVQLSEAVHLTLLASNAIPEEIMRQIGPSGRAILDALRLAQQPLGTGQITELVDLARPTVLRHLNLLRDAGVLRWNGKSPRDPHATWELL</sequence>
<dbReference type="InterPro" id="IPR036390">
    <property type="entry name" value="WH_DNA-bd_sf"/>
</dbReference>
<feature type="domain" description="HTH arsR-type" evidence="1">
    <location>
        <begin position="409"/>
        <end position="449"/>
    </location>
</feature>
<dbReference type="RefSeq" id="WP_200807163.1">
    <property type="nucleotide sequence ID" value="NZ_CAUPFC010000013.1"/>
</dbReference>
<dbReference type="PANTHER" id="PTHR30595:SF6">
    <property type="entry name" value="SCHLAFEN ALBA-2 DOMAIN-CONTAINING PROTEIN"/>
    <property type="match status" value="1"/>
</dbReference>
<dbReference type="Gene3D" id="1.10.10.10">
    <property type="entry name" value="Winged helix-like DNA-binding domain superfamily/Winged helix DNA-binding domain"/>
    <property type="match status" value="1"/>
</dbReference>
<feature type="domain" description="Schlafen AlbA-2" evidence="2">
    <location>
        <begin position="26"/>
        <end position="133"/>
    </location>
</feature>
<protein>
    <submittedName>
        <fullName evidence="3">ATP-binding protein</fullName>
    </submittedName>
</protein>
<evidence type="ECO:0000313" key="4">
    <source>
        <dbReference type="EMBL" id="MDY5146477.1"/>
    </source>
</evidence>
<dbReference type="CDD" id="cd00090">
    <property type="entry name" value="HTH_ARSR"/>
    <property type="match status" value="1"/>
</dbReference>
<dbReference type="EMBL" id="JAWNFV010000014">
    <property type="protein sequence ID" value="MDY5141026.1"/>
    <property type="molecule type" value="Genomic_DNA"/>
</dbReference>
<gene>
    <name evidence="3" type="ORF">R6G74_06850</name>
    <name evidence="4" type="ORF">R6P33_05490</name>
</gene>
<keyword evidence="3" id="KW-0547">Nucleotide-binding</keyword>
<dbReference type="InterPro" id="IPR038475">
    <property type="entry name" value="RecG_C_sf"/>
</dbReference>
<dbReference type="Gene3D" id="3.30.565.60">
    <property type="match status" value="1"/>
</dbReference>
<dbReference type="InterPro" id="IPR011991">
    <property type="entry name" value="ArsR-like_HTH"/>
</dbReference>
<dbReference type="EMBL" id="JAWNFY010000013">
    <property type="protein sequence ID" value="MDY5146477.1"/>
    <property type="molecule type" value="Genomic_DNA"/>
</dbReference>
<dbReference type="Gene3D" id="3.30.950.30">
    <property type="entry name" value="Schlafen, AAA domain"/>
    <property type="match status" value="1"/>
</dbReference>
<dbReference type="Proteomes" id="UP001288320">
    <property type="component" value="Unassembled WGS sequence"/>
</dbReference>
<dbReference type="InterPro" id="IPR001845">
    <property type="entry name" value="HTH_ArsR_DNA-bd_dom"/>
</dbReference>
<dbReference type="InterPro" id="IPR036388">
    <property type="entry name" value="WH-like_DNA-bd_sf"/>
</dbReference>
<dbReference type="PANTHER" id="PTHR30595">
    <property type="entry name" value="GLPR-RELATED TRANSCRIPTIONAL REPRESSOR"/>
    <property type="match status" value="1"/>
</dbReference>
<keyword evidence="3" id="KW-0067">ATP-binding</keyword>
<accession>A0AAW9HLZ9</accession>
<dbReference type="InterPro" id="IPR007421">
    <property type="entry name" value="Schlafen_AlbA_2_dom"/>
</dbReference>
<keyword evidence="5" id="KW-1185">Reference proteome</keyword>
<dbReference type="GO" id="GO:0003700">
    <property type="term" value="F:DNA-binding transcription factor activity"/>
    <property type="evidence" value="ECO:0007669"/>
    <property type="project" value="InterPro"/>
</dbReference>
<dbReference type="GO" id="GO:0005524">
    <property type="term" value="F:ATP binding"/>
    <property type="evidence" value="ECO:0007669"/>
    <property type="project" value="UniProtKB-KW"/>
</dbReference>
<dbReference type="Pfam" id="PF01022">
    <property type="entry name" value="HTH_5"/>
    <property type="match status" value="1"/>
</dbReference>
<dbReference type="Pfam" id="PF13749">
    <property type="entry name" value="HATPase_c_4"/>
    <property type="match status" value="1"/>
</dbReference>
<comment type="caution">
    <text evidence="3">The sequence shown here is derived from an EMBL/GenBank/DDBJ whole genome shotgun (WGS) entry which is preliminary data.</text>
</comment>
<dbReference type="InterPro" id="IPR038461">
    <property type="entry name" value="Schlafen_AlbA_2_dom_sf"/>
</dbReference>
<reference evidence="3 5" key="1">
    <citation type="submission" date="2023-10" db="EMBL/GenBank/DDBJ databases">
        <title>Whole Genome based description of the genera Actinobaculum and Actinotignum reveals a complex phylogenetic relationship within the species included in the genus Actinotignum.</title>
        <authorList>
            <person name="Jensen C.S."/>
            <person name="Dargis R."/>
            <person name="Kemp M."/>
            <person name="Christensen J.J."/>
        </authorList>
    </citation>
    <scope>NUCLEOTIDE SEQUENCE</scope>
    <source>
        <strain evidence="4 5">SLA_B089</strain>
        <strain evidence="3">SLA_B245</strain>
    </source>
</reference>
<proteinExistence type="predicted"/>
<dbReference type="AlphaFoldDB" id="A0AAW9HLZ9"/>
<evidence type="ECO:0000313" key="6">
    <source>
        <dbReference type="Proteomes" id="UP001288320"/>
    </source>
</evidence>
<evidence type="ECO:0000313" key="3">
    <source>
        <dbReference type="EMBL" id="MDY5141026.1"/>
    </source>
</evidence>
<dbReference type="Pfam" id="PF04326">
    <property type="entry name" value="SLFN_AlbA_2"/>
    <property type="match status" value="1"/>
</dbReference>